<sequence>MLRAIAVITLVICFSDADPLLWGSRVIGTPEGPSPSMFFRFPKNSTMGVSFNNGTTSKIKVRKGNCYLAKRIWGHPCQMNEQSASITLNDVLKQKMLFIDTESYGFSSTFFVPNCIFPKPLKGGVDLETSFPLSRFGKEEAYVELRFGVQGARRNSWVVLLLNGDFACVWKGIDLRISEWTSCRELTRDTESNLRIFAVNVSKTGEAEWDIFGWYAKKTSLIVTVDWMQGGESPEIEDCKKHQKVPSEH</sequence>
<dbReference type="InterPro" id="IPR043785">
    <property type="entry name" value="DUF5727"/>
</dbReference>
<evidence type="ECO:0000259" key="2">
    <source>
        <dbReference type="Pfam" id="PF18997"/>
    </source>
</evidence>
<gene>
    <name evidence="3" type="ORF">TcWFU_006084</name>
</gene>
<organism evidence="3 4">
    <name type="scientific">Taenia crassiceps</name>
    <dbReference type="NCBI Taxonomy" id="6207"/>
    <lineage>
        <taxon>Eukaryota</taxon>
        <taxon>Metazoa</taxon>
        <taxon>Spiralia</taxon>
        <taxon>Lophotrochozoa</taxon>
        <taxon>Platyhelminthes</taxon>
        <taxon>Cestoda</taxon>
        <taxon>Eucestoda</taxon>
        <taxon>Cyclophyllidea</taxon>
        <taxon>Taeniidae</taxon>
        <taxon>Taenia</taxon>
    </lineage>
</organism>
<dbReference type="EMBL" id="JAKROA010000001">
    <property type="protein sequence ID" value="KAL5112259.1"/>
    <property type="molecule type" value="Genomic_DNA"/>
</dbReference>
<comment type="caution">
    <text evidence="3">The sequence shown here is derived from an EMBL/GenBank/DDBJ whole genome shotgun (WGS) entry which is preliminary data.</text>
</comment>
<feature type="signal peptide" evidence="1">
    <location>
        <begin position="1"/>
        <end position="17"/>
    </location>
</feature>
<protein>
    <recommendedName>
        <fullName evidence="2">DUF5727 domain-containing protein</fullName>
    </recommendedName>
</protein>
<keyword evidence="4" id="KW-1185">Reference proteome</keyword>
<dbReference type="Pfam" id="PF18997">
    <property type="entry name" value="DUF5727"/>
    <property type="match status" value="1"/>
</dbReference>
<evidence type="ECO:0000313" key="4">
    <source>
        <dbReference type="Proteomes" id="UP001651158"/>
    </source>
</evidence>
<reference evidence="3 4" key="1">
    <citation type="journal article" date="2022" name="Front. Cell. Infect. Microbiol.">
        <title>The Genomes of Two Strains of Taenia crassiceps the Animal Model for the Study of Human Cysticercosis.</title>
        <authorList>
            <person name="Bobes R.J."/>
            <person name="Estrada K."/>
            <person name="Rios-Valencia D.G."/>
            <person name="Calderon-Gallegos A."/>
            <person name="de la Torre P."/>
            <person name="Carrero J.C."/>
            <person name="Sanchez-Flores A."/>
            <person name="Laclette J.P."/>
        </authorList>
    </citation>
    <scope>NUCLEOTIDE SEQUENCE [LARGE SCALE GENOMIC DNA]</scope>
    <source>
        <strain evidence="3">WFUcys</strain>
    </source>
</reference>
<feature type="domain" description="DUF5727" evidence="2">
    <location>
        <begin position="57"/>
        <end position="242"/>
    </location>
</feature>
<keyword evidence="1" id="KW-0732">Signal</keyword>
<evidence type="ECO:0000313" key="3">
    <source>
        <dbReference type="EMBL" id="KAL5112259.1"/>
    </source>
</evidence>
<accession>A0ABR4QRI2</accession>
<proteinExistence type="predicted"/>
<evidence type="ECO:0000256" key="1">
    <source>
        <dbReference type="SAM" id="SignalP"/>
    </source>
</evidence>
<dbReference type="Proteomes" id="UP001651158">
    <property type="component" value="Unassembled WGS sequence"/>
</dbReference>
<feature type="chain" id="PRO_5046150649" description="DUF5727 domain-containing protein" evidence="1">
    <location>
        <begin position="18"/>
        <end position="249"/>
    </location>
</feature>
<name>A0ABR4QRI2_9CEST</name>